<gene>
    <name evidence="1" type="ORF">GCM10010468_21270</name>
</gene>
<dbReference type="Pfam" id="PF19730">
    <property type="entry name" value="DUF6221"/>
    <property type="match status" value="1"/>
</dbReference>
<name>A0ABP6Q5Y0_9ACTN</name>
<evidence type="ECO:0008006" key="3">
    <source>
        <dbReference type="Google" id="ProtNLM"/>
    </source>
</evidence>
<proteinExistence type="predicted"/>
<dbReference type="InterPro" id="IPR046193">
    <property type="entry name" value="DUF6221"/>
</dbReference>
<keyword evidence="2" id="KW-1185">Reference proteome</keyword>
<accession>A0ABP6Q5Y0</accession>
<evidence type="ECO:0000313" key="2">
    <source>
        <dbReference type="Proteomes" id="UP001501237"/>
    </source>
</evidence>
<organism evidence="1 2">
    <name type="scientific">Actinocorallia longicatena</name>
    <dbReference type="NCBI Taxonomy" id="111803"/>
    <lineage>
        <taxon>Bacteria</taxon>
        <taxon>Bacillati</taxon>
        <taxon>Actinomycetota</taxon>
        <taxon>Actinomycetes</taxon>
        <taxon>Streptosporangiales</taxon>
        <taxon>Thermomonosporaceae</taxon>
        <taxon>Actinocorallia</taxon>
    </lineage>
</organism>
<protein>
    <recommendedName>
        <fullName evidence="3">YwqJ-like deaminase</fullName>
    </recommendedName>
</protein>
<dbReference type="EMBL" id="BAAAUV010000004">
    <property type="protein sequence ID" value="GAA3205960.1"/>
    <property type="molecule type" value="Genomic_DNA"/>
</dbReference>
<reference evidence="2" key="1">
    <citation type="journal article" date="2019" name="Int. J. Syst. Evol. Microbiol.">
        <title>The Global Catalogue of Microorganisms (GCM) 10K type strain sequencing project: providing services to taxonomists for standard genome sequencing and annotation.</title>
        <authorList>
            <consortium name="The Broad Institute Genomics Platform"/>
            <consortium name="The Broad Institute Genome Sequencing Center for Infectious Disease"/>
            <person name="Wu L."/>
            <person name="Ma J."/>
        </authorList>
    </citation>
    <scope>NUCLEOTIDE SEQUENCE [LARGE SCALE GENOMIC DNA]</scope>
    <source>
        <strain evidence="2">JCM 9377</strain>
    </source>
</reference>
<dbReference type="RefSeq" id="WP_344825517.1">
    <property type="nucleotide sequence ID" value="NZ_BAAAUV010000004.1"/>
</dbReference>
<comment type="caution">
    <text evidence="1">The sequence shown here is derived from an EMBL/GenBank/DDBJ whole genome shotgun (WGS) entry which is preliminary data.</text>
</comment>
<sequence length="136" mass="14707">MREISPDEIGDPAEWARQWILADREAAHVAGIVAPGAWVHSHRGAPGVIYGGGDGRELAAAGESLRAVTEHLVRHDPEDVLSRCAAELAVLEAHGSNGAVPPSCRECRDAPHPCRTVLLLVSGYRHRPGYREGWRP</sequence>
<dbReference type="Proteomes" id="UP001501237">
    <property type="component" value="Unassembled WGS sequence"/>
</dbReference>
<evidence type="ECO:0000313" key="1">
    <source>
        <dbReference type="EMBL" id="GAA3205960.1"/>
    </source>
</evidence>